<evidence type="ECO:0000313" key="12">
    <source>
        <dbReference type="Proteomes" id="UP000264589"/>
    </source>
</evidence>
<evidence type="ECO:0000256" key="3">
    <source>
        <dbReference type="ARBA" id="ARBA00022801"/>
    </source>
</evidence>
<dbReference type="OrthoDB" id="9800507at2"/>
<evidence type="ECO:0000256" key="2">
    <source>
        <dbReference type="ARBA" id="ARBA00022555"/>
    </source>
</evidence>
<dbReference type="FunCoup" id="A0A371RGA1">
    <property type="interactions" value="397"/>
</dbReference>
<dbReference type="Gene3D" id="3.40.50.1470">
    <property type="entry name" value="Peptidyl-tRNA hydrolase"/>
    <property type="match status" value="1"/>
</dbReference>
<evidence type="ECO:0000256" key="5">
    <source>
        <dbReference type="ARBA" id="ARBA00038063"/>
    </source>
</evidence>
<accession>A0A371RGA1</accession>
<feature type="region of interest" description="Disordered" evidence="10">
    <location>
        <begin position="189"/>
        <end position="234"/>
    </location>
</feature>
<comment type="catalytic activity">
    <reaction evidence="7 8">
        <text>an N-acyl-L-alpha-aminoacyl-tRNA + H2O = an N-acyl-L-amino acid + a tRNA + H(+)</text>
        <dbReference type="Rhea" id="RHEA:54448"/>
        <dbReference type="Rhea" id="RHEA-COMP:10123"/>
        <dbReference type="Rhea" id="RHEA-COMP:13883"/>
        <dbReference type="ChEBI" id="CHEBI:15377"/>
        <dbReference type="ChEBI" id="CHEBI:15378"/>
        <dbReference type="ChEBI" id="CHEBI:59874"/>
        <dbReference type="ChEBI" id="CHEBI:78442"/>
        <dbReference type="ChEBI" id="CHEBI:138191"/>
        <dbReference type="EC" id="3.1.1.29"/>
    </reaction>
</comment>
<evidence type="ECO:0000256" key="8">
    <source>
        <dbReference type="RuleBase" id="RU000673"/>
    </source>
</evidence>
<protein>
    <recommendedName>
        <fullName evidence="6 7">Peptidyl-tRNA hydrolase</fullName>
        <shortName evidence="7">Pth</shortName>
        <ecNumber evidence="1 7">3.1.1.29</ecNumber>
    </recommendedName>
</protein>
<dbReference type="SUPFAM" id="SSF53178">
    <property type="entry name" value="Peptidyl-tRNA hydrolase-like"/>
    <property type="match status" value="1"/>
</dbReference>
<comment type="similarity">
    <text evidence="5 7 9">Belongs to the PTH family.</text>
</comment>
<proteinExistence type="inferred from homology"/>
<dbReference type="Pfam" id="PF01195">
    <property type="entry name" value="Pept_tRNA_hydro"/>
    <property type="match status" value="1"/>
</dbReference>
<comment type="caution">
    <text evidence="11">The sequence shown here is derived from an EMBL/GenBank/DDBJ whole genome shotgun (WGS) entry which is preliminary data.</text>
</comment>
<reference evidence="11 12" key="1">
    <citation type="submission" date="2018-08" db="EMBL/GenBank/DDBJ databases">
        <title>Parvularcula sp. SM1705, isolated from surface water of the South Sea China.</title>
        <authorList>
            <person name="Sun L."/>
        </authorList>
    </citation>
    <scope>NUCLEOTIDE SEQUENCE [LARGE SCALE GENOMIC DNA]</scope>
    <source>
        <strain evidence="11 12">SM1705</strain>
    </source>
</reference>
<dbReference type="InterPro" id="IPR036416">
    <property type="entry name" value="Pept_tRNA_hydro_sf"/>
</dbReference>
<feature type="active site" description="Proton acceptor" evidence="7">
    <location>
        <position position="19"/>
    </location>
</feature>
<evidence type="ECO:0000256" key="10">
    <source>
        <dbReference type="SAM" id="MobiDB-lite"/>
    </source>
</evidence>
<feature type="site" description="Stabilizes the basic form of H active site to accept a proton" evidence="7">
    <location>
        <position position="91"/>
    </location>
</feature>
<dbReference type="EMBL" id="QUQO01000001">
    <property type="protein sequence ID" value="RFB04470.1"/>
    <property type="molecule type" value="Genomic_DNA"/>
</dbReference>
<dbReference type="CDD" id="cd00462">
    <property type="entry name" value="PTH"/>
    <property type="match status" value="1"/>
</dbReference>
<dbReference type="GO" id="GO:0006515">
    <property type="term" value="P:protein quality control for misfolded or incompletely synthesized proteins"/>
    <property type="evidence" value="ECO:0007669"/>
    <property type="project" value="UniProtKB-UniRule"/>
</dbReference>
<feature type="site" description="Discriminates between blocked and unblocked aminoacyl-tRNA" evidence="7">
    <location>
        <position position="9"/>
    </location>
</feature>
<evidence type="ECO:0000256" key="7">
    <source>
        <dbReference type="HAMAP-Rule" id="MF_00083"/>
    </source>
</evidence>
<comment type="subunit">
    <text evidence="7">Monomer.</text>
</comment>
<comment type="subcellular location">
    <subcellularLocation>
        <location evidence="7">Cytoplasm</location>
    </subcellularLocation>
</comment>
<dbReference type="NCBIfam" id="TIGR00447">
    <property type="entry name" value="pth"/>
    <property type="match status" value="1"/>
</dbReference>
<dbReference type="PROSITE" id="PS01195">
    <property type="entry name" value="PEPT_TRNA_HYDROL_1"/>
    <property type="match status" value="1"/>
</dbReference>
<evidence type="ECO:0000256" key="1">
    <source>
        <dbReference type="ARBA" id="ARBA00013260"/>
    </source>
</evidence>
<evidence type="ECO:0000256" key="4">
    <source>
        <dbReference type="ARBA" id="ARBA00022884"/>
    </source>
</evidence>
<dbReference type="PANTHER" id="PTHR17224">
    <property type="entry name" value="PEPTIDYL-TRNA HYDROLASE"/>
    <property type="match status" value="1"/>
</dbReference>
<keyword evidence="12" id="KW-1185">Reference proteome</keyword>
<evidence type="ECO:0000256" key="6">
    <source>
        <dbReference type="ARBA" id="ARBA00050038"/>
    </source>
</evidence>
<feature type="compositionally biased region" description="Basic and acidic residues" evidence="10">
    <location>
        <begin position="195"/>
        <end position="205"/>
    </location>
</feature>
<evidence type="ECO:0000313" key="11">
    <source>
        <dbReference type="EMBL" id="RFB04470.1"/>
    </source>
</evidence>
<dbReference type="PANTHER" id="PTHR17224:SF1">
    <property type="entry name" value="PEPTIDYL-TRNA HYDROLASE"/>
    <property type="match status" value="1"/>
</dbReference>
<dbReference type="Proteomes" id="UP000264589">
    <property type="component" value="Unassembled WGS sequence"/>
</dbReference>
<dbReference type="InterPro" id="IPR018171">
    <property type="entry name" value="Pept_tRNA_hydro_CS"/>
</dbReference>
<dbReference type="InterPro" id="IPR001328">
    <property type="entry name" value="Pept_tRNA_hydro"/>
</dbReference>
<dbReference type="FunFam" id="3.40.50.1470:FF:000001">
    <property type="entry name" value="Peptidyl-tRNA hydrolase"/>
    <property type="match status" value="1"/>
</dbReference>
<feature type="binding site" evidence="7">
    <location>
        <position position="66"/>
    </location>
    <ligand>
        <name>tRNA</name>
        <dbReference type="ChEBI" id="CHEBI:17843"/>
    </ligand>
</feature>
<dbReference type="AlphaFoldDB" id="A0A371RGA1"/>
<dbReference type="EC" id="3.1.1.29" evidence="1 7"/>
<comment type="function">
    <text evidence="7">Hydrolyzes ribosome-free peptidyl-tRNAs (with 1 or more amino acids incorporated), which drop off the ribosome during protein synthesis, or as a result of ribosome stalling.</text>
</comment>
<keyword evidence="4 7" id="KW-0694">RNA-binding</keyword>
<dbReference type="RefSeq" id="WP_116391103.1">
    <property type="nucleotide sequence ID" value="NZ_QUQO01000001.1"/>
</dbReference>
<feature type="binding site" evidence="7">
    <location>
        <position position="64"/>
    </location>
    <ligand>
        <name>tRNA</name>
        <dbReference type="ChEBI" id="CHEBI:17843"/>
    </ligand>
</feature>
<feature type="binding site" evidence="7">
    <location>
        <position position="112"/>
    </location>
    <ligand>
        <name>tRNA</name>
        <dbReference type="ChEBI" id="CHEBI:17843"/>
    </ligand>
</feature>
<feature type="binding site" evidence="7">
    <location>
        <position position="14"/>
    </location>
    <ligand>
        <name>tRNA</name>
        <dbReference type="ChEBI" id="CHEBI:17843"/>
    </ligand>
</feature>
<gene>
    <name evidence="7" type="primary">pth</name>
    <name evidence="11" type="ORF">DX908_03725</name>
</gene>
<name>A0A371RGA1_9PROT</name>
<dbReference type="GO" id="GO:0005737">
    <property type="term" value="C:cytoplasm"/>
    <property type="evidence" value="ECO:0007669"/>
    <property type="project" value="UniProtKB-SubCell"/>
</dbReference>
<keyword evidence="2 7" id="KW-0820">tRNA-binding</keyword>
<comment type="function">
    <text evidence="7">Catalyzes the release of premature peptidyl moieties from peptidyl-tRNA molecules trapped in stalled 50S ribosomal subunits, and thus maintains levels of free tRNAs and 50S ribosomes.</text>
</comment>
<dbReference type="GO" id="GO:0000049">
    <property type="term" value="F:tRNA binding"/>
    <property type="evidence" value="ECO:0007669"/>
    <property type="project" value="UniProtKB-UniRule"/>
</dbReference>
<organism evidence="11 12">
    <name type="scientific">Parvularcula marina</name>
    <dbReference type="NCBI Taxonomy" id="2292771"/>
    <lineage>
        <taxon>Bacteria</taxon>
        <taxon>Pseudomonadati</taxon>
        <taxon>Pseudomonadota</taxon>
        <taxon>Alphaproteobacteria</taxon>
        <taxon>Parvularculales</taxon>
        <taxon>Parvularculaceae</taxon>
        <taxon>Parvularcula</taxon>
    </lineage>
</organism>
<sequence length="234" mass="25002">MILLVGLGNPGSKYARNRHNAGFHAVEAIADAHGFSPERKKFQGFLREGTIKGQKVITLRPGTFYNEAGNAVGAAAKFYKIPVDDIVVFHDEIDLAPGKVRVKKGGGLAGNNGLKSINAHMGPDFWRVRIGIGHPGRKEAVTNWVLGDFSKAEHEAYYDEVIDRMGSAIPALLSLDDTGAGRFMSGIAQPGAAATEKKPADKKDAPAPSSALATKEPAQKKSSPFDILKALKKD</sequence>
<evidence type="ECO:0000256" key="9">
    <source>
        <dbReference type="RuleBase" id="RU004320"/>
    </source>
</evidence>
<keyword evidence="3 7" id="KW-0378">Hydrolase</keyword>
<dbReference type="GO" id="GO:0004045">
    <property type="term" value="F:peptidyl-tRNA hydrolase activity"/>
    <property type="evidence" value="ECO:0007669"/>
    <property type="project" value="UniProtKB-UniRule"/>
</dbReference>
<keyword evidence="7" id="KW-0963">Cytoplasm</keyword>
<dbReference type="GO" id="GO:0072344">
    <property type="term" value="P:rescue of stalled ribosome"/>
    <property type="evidence" value="ECO:0007669"/>
    <property type="project" value="UniProtKB-UniRule"/>
</dbReference>
<dbReference type="HAMAP" id="MF_00083">
    <property type="entry name" value="Pept_tRNA_hydro_bact"/>
    <property type="match status" value="1"/>
</dbReference>
<dbReference type="InParanoid" id="A0A371RGA1"/>